<keyword evidence="5" id="KW-1185">Reference proteome</keyword>
<dbReference type="InterPro" id="IPR001878">
    <property type="entry name" value="Znf_CCHC"/>
</dbReference>
<feature type="compositionally biased region" description="Basic residues" evidence="2">
    <location>
        <begin position="51"/>
        <end position="64"/>
    </location>
</feature>
<evidence type="ECO:0000259" key="3">
    <source>
        <dbReference type="PROSITE" id="PS50158"/>
    </source>
</evidence>
<name>A0A5J5BA39_9ASTE</name>
<evidence type="ECO:0000313" key="4">
    <source>
        <dbReference type="EMBL" id="KAA8539330.1"/>
    </source>
</evidence>
<feature type="compositionally biased region" description="Basic and acidic residues" evidence="2">
    <location>
        <begin position="499"/>
        <end position="529"/>
    </location>
</feature>
<organism evidence="4 5">
    <name type="scientific">Nyssa sinensis</name>
    <dbReference type="NCBI Taxonomy" id="561372"/>
    <lineage>
        <taxon>Eukaryota</taxon>
        <taxon>Viridiplantae</taxon>
        <taxon>Streptophyta</taxon>
        <taxon>Embryophyta</taxon>
        <taxon>Tracheophyta</taxon>
        <taxon>Spermatophyta</taxon>
        <taxon>Magnoliopsida</taxon>
        <taxon>eudicotyledons</taxon>
        <taxon>Gunneridae</taxon>
        <taxon>Pentapetalae</taxon>
        <taxon>asterids</taxon>
        <taxon>Cornales</taxon>
        <taxon>Nyssaceae</taxon>
        <taxon>Nyssa</taxon>
    </lineage>
</organism>
<feature type="region of interest" description="Disordered" evidence="2">
    <location>
        <begin position="489"/>
        <end position="529"/>
    </location>
</feature>
<dbReference type="SMART" id="SM00343">
    <property type="entry name" value="ZnF_C2HC"/>
    <property type="match status" value="1"/>
</dbReference>
<dbReference type="InterPro" id="IPR054722">
    <property type="entry name" value="PolX-like_BBD"/>
</dbReference>
<accession>A0A5J5BA39</accession>
<keyword evidence="1" id="KW-0479">Metal-binding</keyword>
<feature type="region of interest" description="Disordered" evidence="2">
    <location>
        <begin position="115"/>
        <end position="143"/>
    </location>
</feature>
<dbReference type="Gene3D" id="4.10.60.10">
    <property type="entry name" value="Zinc finger, CCHC-type"/>
    <property type="match status" value="1"/>
</dbReference>
<gene>
    <name evidence="4" type="ORF">F0562_026022</name>
</gene>
<dbReference type="AlphaFoldDB" id="A0A5J5BA39"/>
<dbReference type="SUPFAM" id="SSF57756">
    <property type="entry name" value="Retrovirus zinc finger-like domains"/>
    <property type="match status" value="1"/>
</dbReference>
<proteinExistence type="predicted"/>
<evidence type="ECO:0000313" key="5">
    <source>
        <dbReference type="Proteomes" id="UP000325577"/>
    </source>
</evidence>
<dbReference type="InterPro" id="IPR036875">
    <property type="entry name" value="Znf_CCHC_sf"/>
</dbReference>
<reference evidence="4 5" key="1">
    <citation type="submission" date="2019-09" db="EMBL/GenBank/DDBJ databases">
        <title>A chromosome-level genome assembly of the Chinese tupelo Nyssa sinensis.</title>
        <authorList>
            <person name="Yang X."/>
            <person name="Kang M."/>
            <person name="Yang Y."/>
            <person name="Xiong H."/>
            <person name="Wang M."/>
            <person name="Zhang Z."/>
            <person name="Wang Z."/>
            <person name="Wu H."/>
            <person name="Ma T."/>
            <person name="Liu J."/>
            <person name="Xi Z."/>
        </authorList>
    </citation>
    <scope>NUCLEOTIDE SEQUENCE [LARGE SCALE GENOMIC DNA]</scope>
    <source>
        <strain evidence="4">J267</strain>
        <tissue evidence="4">Leaf</tissue>
    </source>
</reference>
<dbReference type="GO" id="GO:0008270">
    <property type="term" value="F:zinc ion binding"/>
    <property type="evidence" value="ECO:0007669"/>
    <property type="project" value="UniProtKB-KW"/>
</dbReference>
<dbReference type="Pfam" id="PF00098">
    <property type="entry name" value="zf-CCHC"/>
    <property type="match status" value="1"/>
</dbReference>
<dbReference type="PANTHER" id="PTHR47481">
    <property type="match status" value="1"/>
</dbReference>
<evidence type="ECO:0000256" key="1">
    <source>
        <dbReference type="PROSITE-ProRule" id="PRU00047"/>
    </source>
</evidence>
<sequence>MLECRIDDFDFDDLYGMLLTEECRLKREDEIAIIPPSAQFSQFSSNQFNRGRGRGRGGRGRGRTSPHFSSPSQGRGYQHSIRSSYAPTDASPIVCHNCNGNGHLARLCPSPKMNNSFRAPTKPSSNLASTSSQTNQPWLMDSGTTHHLTANLDNLSIHSKYTGPEEAILGNGSQLPITHIGISHVLFDNRKFLLHDILRVPSATHNLLSANSFTRSNHVFIEFFPDHFVIKDLATRAILHHGKNDGGLYSFDSVPIRSSIQSYSASLSTWHARLGHANAPTVHRAIDKSLISAPSPFLATPSSSSRLPLHLSACSGSPGAATSVLVQNADVCAIDSLDSSLAIAATSPCHHPMVTRSQTESKFIKFDTSCQLCLNTSSQNTSTSADLCSQAVADFTENYSSATIIVAVSAMIAVGQRRPTMETLNASTPDFRNVGLGLAEGNAAEVEGFRCSVDDIFTKVDKLEQRVNEVEEFRVNEVEEFYLTTRKKQPNTSKGCSIMKDKGKEKHAPSIKKQKQDTSRREAAARYIT</sequence>
<dbReference type="Proteomes" id="UP000325577">
    <property type="component" value="Linkage Group LG14"/>
</dbReference>
<evidence type="ECO:0000256" key="2">
    <source>
        <dbReference type="SAM" id="MobiDB-lite"/>
    </source>
</evidence>
<keyword evidence="1" id="KW-0862">Zinc</keyword>
<dbReference type="PROSITE" id="PS50158">
    <property type="entry name" value="ZF_CCHC"/>
    <property type="match status" value="1"/>
</dbReference>
<protein>
    <recommendedName>
        <fullName evidence="3">CCHC-type domain-containing protein</fullName>
    </recommendedName>
</protein>
<dbReference type="OrthoDB" id="1705497at2759"/>
<dbReference type="Pfam" id="PF22936">
    <property type="entry name" value="Pol_BBD"/>
    <property type="match status" value="1"/>
</dbReference>
<keyword evidence="1" id="KW-0863">Zinc-finger</keyword>
<feature type="region of interest" description="Disordered" evidence="2">
    <location>
        <begin position="42"/>
        <end position="83"/>
    </location>
</feature>
<feature type="domain" description="CCHC-type" evidence="3">
    <location>
        <begin position="95"/>
        <end position="110"/>
    </location>
</feature>
<dbReference type="EMBL" id="CM018037">
    <property type="protein sequence ID" value="KAA8539330.1"/>
    <property type="molecule type" value="Genomic_DNA"/>
</dbReference>
<dbReference type="PANTHER" id="PTHR47481:SF5">
    <property type="entry name" value="RIBONUCLEASE H-LIKE DOMAIN, GAG-PRE-INTEGRASE DOMAIN, GAG-POLYPEPTIDE OF LTR COPIA-TYPE-RELATED"/>
    <property type="match status" value="1"/>
</dbReference>
<dbReference type="GO" id="GO:0003676">
    <property type="term" value="F:nucleic acid binding"/>
    <property type="evidence" value="ECO:0007669"/>
    <property type="project" value="InterPro"/>
</dbReference>
<feature type="compositionally biased region" description="Polar residues" evidence="2">
    <location>
        <begin position="66"/>
        <end position="83"/>
    </location>
</feature>